<dbReference type="AlphaFoldDB" id="A0A3M7P1G2"/>
<comment type="caution">
    <text evidence="1">The sequence shown here is derived from an EMBL/GenBank/DDBJ whole genome shotgun (WGS) entry which is preliminary data.</text>
</comment>
<organism evidence="1 2">
    <name type="scientific">Brachionus plicatilis</name>
    <name type="common">Marine rotifer</name>
    <name type="synonym">Brachionus muelleri</name>
    <dbReference type="NCBI Taxonomy" id="10195"/>
    <lineage>
        <taxon>Eukaryota</taxon>
        <taxon>Metazoa</taxon>
        <taxon>Spiralia</taxon>
        <taxon>Gnathifera</taxon>
        <taxon>Rotifera</taxon>
        <taxon>Eurotatoria</taxon>
        <taxon>Monogononta</taxon>
        <taxon>Pseudotrocha</taxon>
        <taxon>Ploima</taxon>
        <taxon>Brachionidae</taxon>
        <taxon>Brachionus</taxon>
    </lineage>
</organism>
<gene>
    <name evidence="1" type="ORF">BpHYR1_009788</name>
</gene>
<dbReference type="Proteomes" id="UP000276133">
    <property type="component" value="Unassembled WGS sequence"/>
</dbReference>
<evidence type="ECO:0000313" key="2">
    <source>
        <dbReference type="Proteomes" id="UP000276133"/>
    </source>
</evidence>
<evidence type="ECO:0000313" key="1">
    <source>
        <dbReference type="EMBL" id="RMZ92913.1"/>
    </source>
</evidence>
<keyword evidence="2" id="KW-1185">Reference proteome</keyword>
<name>A0A3M7P1G2_BRAPC</name>
<dbReference type="EMBL" id="REGN01014208">
    <property type="protein sequence ID" value="RMZ92913.1"/>
    <property type="molecule type" value="Genomic_DNA"/>
</dbReference>
<sequence>MFELIYFLSKFANKSQPNKKGILKSNSDQILMLKMTQLKYLWANISINSLNLLDKTIKLE</sequence>
<proteinExistence type="predicted"/>
<protein>
    <submittedName>
        <fullName evidence="1">Uncharacterized protein</fullName>
    </submittedName>
</protein>
<reference evidence="1 2" key="1">
    <citation type="journal article" date="2018" name="Sci. Rep.">
        <title>Genomic signatures of local adaptation to the degree of environmental predictability in rotifers.</title>
        <authorList>
            <person name="Franch-Gras L."/>
            <person name="Hahn C."/>
            <person name="Garcia-Roger E.M."/>
            <person name="Carmona M.J."/>
            <person name="Serra M."/>
            <person name="Gomez A."/>
        </authorList>
    </citation>
    <scope>NUCLEOTIDE SEQUENCE [LARGE SCALE GENOMIC DNA]</scope>
    <source>
        <strain evidence="1">HYR1</strain>
    </source>
</reference>
<accession>A0A3M7P1G2</accession>